<feature type="domain" description="RING-type" evidence="6">
    <location>
        <begin position="207"/>
        <end position="238"/>
    </location>
</feature>
<evidence type="ECO:0000256" key="3">
    <source>
        <dbReference type="ARBA" id="ARBA00022833"/>
    </source>
</evidence>
<organism evidence="7 8">
    <name type="scientific">Paratrimastix pyriformis</name>
    <dbReference type="NCBI Taxonomy" id="342808"/>
    <lineage>
        <taxon>Eukaryota</taxon>
        <taxon>Metamonada</taxon>
        <taxon>Preaxostyla</taxon>
        <taxon>Paratrimastigidae</taxon>
        <taxon>Paratrimastix</taxon>
    </lineage>
</organism>
<evidence type="ECO:0000256" key="1">
    <source>
        <dbReference type="ARBA" id="ARBA00022723"/>
    </source>
</evidence>
<sequence>MDAPCVIQGEYQFDQQPARESGVVLLIKSITHVFCLPSLGGLPLFCDSLGNFFGHLALWQKDNILDISGLLFVANCTGSLLLFPNATVIHIHSELRHPADLGPCRRFALPPLIRPSFFLRRCTLSSECLLRAFQPATALARPGSWILVVFSCFCGEMNWVLGASETHLQVSPYLGDSPHCPSNRHTPECGTFLEYIDPPPIAAAWKCPVCEQHLEDPVMLQCGHNVCRRCVPSDHLCPTPGCGKHFDAPIPNPGLQWTVQLIKVRCPHHVPGAAGALGDNDDDADGAGADEGLAVVAVEGALNDQPEPAAVPCEAVVTVGTLEAHLAASALPRPAAPVRPGGGAGRAGGPPGRAVPRAAGGLPQCTQLVAARELMQSETGRATCDRSAPAGCGPAAGCGWVPPGRHGGALPPRLPQQAPSVPVRWGGLRGAGGPARAGGPSRHLGAHVDLLAP</sequence>
<dbReference type="PROSITE" id="PS50089">
    <property type="entry name" value="ZF_RING_2"/>
    <property type="match status" value="1"/>
</dbReference>
<evidence type="ECO:0000256" key="5">
    <source>
        <dbReference type="SAM" id="MobiDB-lite"/>
    </source>
</evidence>
<protein>
    <recommendedName>
        <fullName evidence="6">RING-type domain-containing protein</fullName>
    </recommendedName>
</protein>
<evidence type="ECO:0000256" key="4">
    <source>
        <dbReference type="PROSITE-ProRule" id="PRU00175"/>
    </source>
</evidence>
<feature type="region of interest" description="Disordered" evidence="5">
    <location>
        <begin position="431"/>
        <end position="453"/>
    </location>
</feature>
<evidence type="ECO:0000313" key="7">
    <source>
        <dbReference type="EMBL" id="KAJ4452525.1"/>
    </source>
</evidence>
<evidence type="ECO:0000259" key="6">
    <source>
        <dbReference type="PROSITE" id="PS50089"/>
    </source>
</evidence>
<dbReference type="Proteomes" id="UP001141327">
    <property type="component" value="Unassembled WGS sequence"/>
</dbReference>
<feature type="region of interest" description="Disordered" evidence="5">
    <location>
        <begin position="333"/>
        <end position="354"/>
    </location>
</feature>
<accession>A0ABQ8U5G6</accession>
<proteinExistence type="predicted"/>
<dbReference type="SUPFAM" id="SSF57850">
    <property type="entry name" value="RING/U-box"/>
    <property type="match status" value="1"/>
</dbReference>
<evidence type="ECO:0000256" key="2">
    <source>
        <dbReference type="ARBA" id="ARBA00022771"/>
    </source>
</evidence>
<dbReference type="InterPro" id="IPR001841">
    <property type="entry name" value="Znf_RING"/>
</dbReference>
<name>A0ABQ8U5G6_9EUKA</name>
<reference evidence="7" key="1">
    <citation type="journal article" date="2022" name="bioRxiv">
        <title>Genomics of Preaxostyla Flagellates Illuminates Evolutionary Transitions and the Path Towards Mitochondrial Loss.</title>
        <authorList>
            <person name="Novak L.V.F."/>
            <person name="Treitli S.C."/>
            <person name="Pyrih J."/>
            <person name="Halakuc P."/>
            <person name="Pipaliya S.V."/>
            <person name="Vacek V."/>
            <person name="Brzon O."/>
            <person name="Soukal P."/>
            <person name="Eme L."/>
            <person name="Dacks J.B."/>
            <person name="Karnkowska A."/>
            <person name="Elias M."/>
            <person name="Hampl V."/>
        </authorList>
    </citation>
    <scope>NUCLEOTIDE SEQUENCE</scope>
    <source>
        <strain evidence="7">RCP-MX</strain>
    </source>
</reference>
<dbReference type="EMBL" id="JAPMOS010000468">
    <property type="protein sequence ID" value="KAJ4452525.1"/>
    <property type="molecule type" value="Genomic_DNA"/>
</dbReference>
<comment type="caution">
    <text evidence="7">The sequence shown here is derived from an EMBL/GenBank/DDBJ whole genome shotgun (WGS) entry which is preliminary data.</text>
</comment>
<keyword evidence="1" id="KW-0479">Metal-binding</keyword>
<feature type="compositionally biased region" description="Gly residues" evidence="5">
    <location>
        <begin position="340"/>
        <end position="351"/>
    </location>
</feature>
<dbReference type="Gene3D" id="3.30.40.10">
    <property type="entry name" value="Zinc/RING finger domain, C3HC4 (zinc finger)"/>
    <property type="match status" value="1"/>
</dbReference>
<dbReference type="SMART" id="SM00184">
    <property type="entry name" value="RING"/>
    <property type="match status" value="1"/>
</dbReference>
<keyword evidence="2 4" id="KW-0863">Zinc-finger</keyword>
<evidence type="ECO:0000313" key="8">
    <source>
        <dbReference type="Proteomes" id="UP001141327"/>
    </source>
</evidence>
<gene>
    <name evidence="7" type="ORF">PAPYR_13283</name>
</gene>
<keyword evidence="3" id="KW-0862">Zinc</keyword>
<dbReference type="PROSITE" id="PS00518">
    <property type="entry name" value="ZF_RING_1"/>
    <property type="match status" value="1"/>
</dbReference>
<keyword evidence="8" id="KW-1185">Reference proteome</keyword>
<dbReference type="Pfam" id="PF15227">
    <property type="entry name" value="zf-C3HC4_4"/>
    <property type="match status" value="1"/>
</dbReference>
<dbReference type="InterPro" id="IPR017907">
    <property type="entry name" value="Znf_RING_CS"/>
</dbReference>
<dbReference type="InterPro" id="IPR013083">
    <property type="entry name" value="Znf_RING/FYVE/PHD"/>
</dbReference>